<feature type="compositionally biased region" description="Basic residues" evidence="5">
    <location>
        <begin position="135"/>
        <end position="146"/>
    </location>
</feature>
<dbReference type="AlphaFoldDB" id="A0A7I8VAI6"/>
<dbReference type="PROSITE" id="PS50089">
    <property type="entry name" value="ZF_RING_2"/>
    <property type="match status" value="1"/>
</dbReference>
<evidence type="ECO:0000313" key="8">
    <source>
        <dbReference type="Proteomes" id="UP000549394"/>
    </source>
</evidence>
<evidence type="ECO:0000259" key="6">
    <source>
        <dbReference type="PROSITE" id="PS50089"/>
    </source>
</evidence>
<proteinExistence type="predicted"/>
<protein>
    <submittedName>
        <fullName evidence="7">DgyrCDS1921</fullName>
    </submittedName>
</protein>
<feature type="compositionally biased region" description="Basic and acidic residues" evidence="5">
    <location>
        <begin position="192"/>
        <end position="211"/>
    </location>
</feature>
<comment type="caution">
    <text evidence="7">The sequence shown here is derived from an EMBL/GenBank/DDBJ whole genome shotgun (WGS) entry which is preliminary data.</text>
</comment>
<reference evidence="7 8" key="1">
    <citation type="submission" date="2020-08" db="EMBL/GenBank/DDBJ databases">
        <authorList>
            <person name="Hejnol A."/>
        </authorList>
    </citation>
    <scope>NUCLEOTIDE SEQUENCE [LARGE SCALE GENOMIC DNA]</scope>
</reference>
<feature type="compositionally biased region" description="Basic residues" evidence="5">
    <location>
        <begin position="174"/>
        <end position="186"/>
    </location>
</feature>
<evidence type="ECO:0000256" key="3">
    <source>
        <dbReference type="PROSITE-ProRule" id="PRU00175"/>
    </source>
</evidence>
<feature type="domain" description="RING-type" evidence="6">
    <location>
        <begin position="59"/>
        <end position="105"/>
    </location>
</feature>
<feature type="coiled-coil region" evidence="4">
    <location>
        <begin position="13"/>
        <end position="47"/>
    </location>
</feature>
<keyword evidence="8" id="KW-1185">Reference proteome</keyword>
<name>A0A7I8VAI6_9ANNE</name>
<dbReference type="EMBL" id="CAJFCJ010000002">
    <property type="protein sequence ID" value="CAD5112700.1"/>
    <property type="molecule type" value="Genomic_DNA"/>
</dbReference>
<evidence type="ECO:0000256" key="2">
    <source>
        <dbReference type="ARBA" id="ARBA00022833"/>
    </source>
</evidence>
<feature type="region of interest" description="Disordered" evidence="5">
    <location>
        <begin position="114"/>
        <end position="146"/>
    </location>
</feature>
<evidence type="ECO:0000256" key="5">
    <source>
        <dbReference type="SAM" id="MobiDB-lite"/>
    </source>
</evidence>
<sequence length="211" mass="24397">MYFVAKYQEFRRQQTEKDQKKKAEKELQSLNVKIDKLLAKLDGKQVEREDLPHYEGEECVICLVARANMQTLPCQHKVVCRKCFIKTIQSAVTQRCLPLRCVVCRTRVLKLRQDEPPLSPQPPPRVCTTSGPHQHSPRHGTKARKVHSACKTPPIEKTEEFKITVDVGQCPKHLKPIIRRPKHKQRSQSATREARRVTFQDGDRRNSTVDS</sequence>
<dbReference type="SUPFAM" id="SSF57850">
    <property type="entry name" value="RING/U-box"/>
    <property type="match status" value="1"/>
</dbReference>
<keyword evidence="1 3" id="KW-0479">Metal-binding</keyword>
<evidence type="ECO:0000256" key="1">
    <source>
        <dbReference type="ARBA" id="ARBA00022771"/>
    </source>
</evidence>
<feature type="region of interest" description="Disordered" evidence="5">
    <location>
        <begin position="174"/>
        <end position="211"/>
    </location>
</feature>
<accession>A0A7I8VAI6</accession>
<dbReference type="GO" id="GO:0008270">
    <property type="term" value="F:zinc ion binding"/>
    <property type="evidence" value="ECO:0007669"/>
    <property type="project" value="UniProtKB-KW"/>
</dbReference>
<keyword evidence="4" id="KW-0175">Coiled coil</keyword>
<dbReference type="Proteomes" id="UP000549394">
    <property type="component" value="Unassembled WGS sequence"/>
</dbReference>
<dbReference type="InterPro" id="IPR013083">
    <property type="entry name" value="Znf_RING/FYVE/PHD"/>
</dbReference>
<keyword evidence="1 3" id="KW-0863">Zinc-finger</keyword>
<evidence type="ECO:0000313" key="7">
    <source>
        <dbReference type="EMBL" id="CAD5112700.1"/>
    </source>
</evidence>
<organism evidence="7 8">
    <name type="scientific">Dimorphilus gyrociliatus</name>
    <dbReference type="NCBI Taxonomy" id="2664684"/>
    <lineage>
        <taxon>Eukaryota</taxon>
        <taxon>Metazoa</taxon>
        <taxon>Spiralia</taxon>
        <taxon>Lophotrochozoa</taxon>
        <taxon>Annelida</taxon>
        <taxon>Polychaeta</taxon>
        <taxon>Polychaeta incertae sedis</taxon>
        <taxon>Dinophilidae</taxon>
        <taxon>Dimorphilus</taxon>
    </lineage>
</organism>
<dbReference type="Gene3D" id="3.30.40.10">
    <property type="entry name" value="Zinc/RING finger domain, C3HC4 (zinc finger)"/>
    <property type="match status" value="1"/>
</dbReference>
<dbReference type="OrthoDB" id="6381204at2759"/>
<keyword evidence="2" id="KW-0862">Zinc</keyword>
<dbReference type="InterPro" id="IPR001841">
    <property type="entry name" value="Znf_RING"/>
</dbReference>
<evidence type="ECO:0000256" key="4">
    <source>
        <dbReference type="SAM" id="Coils"/>
    </source>
</evidence>
<gene>
    <name evidence="7" type="ORF">DGYR_LOCUS1795</name>
</gene>